<reference evidence="2" key="4">
    <citation type="submission" date="2000-07" db="EMBL/GenBank/DDBJ databases">
        <authorList>
            <person name="Adachi J."/>
            <person name="Aizawa K."/>
            <person name="Akahira S."/>
            <person name="Akimura T."/>
            <person name="Arai A."/>
            <person name="Aono H."/>
            <person name="Arakawa T."/>
            <person name="Bono H."/>
            <person name="Carninci P."/>
            <person name="Fukuda S."/>
            <person name="Fukunishi Y."/>
            <person name="Furuno M."/>
            <person name="Hanagaki T."/>
            <person name="Hara A."/>
            <person name="Hayatsu N."/>
            <person name="Hiramoto K."/>
            <person name="Hiraoka T."/>
            <person name="Hori F."/>
            <person name="Imotani K."/>
            <person name="Ishii Y."/>
            <person name="Itoh M."/>
            <person name="Izawa M."/>
            <person name="Kasukawa T."/>
            <person name="Kato H."/>
            <person name="Kawai J."/>
            <person name="Kojima Y."/>
            <person name="Konno H."/>
            <person name="Kouda M."/>
            <person name="Koya S."/>
            <person name="Kurihara C."/>
            <person name="Matsuyama T."/>
            <person name="Miyazaki A."/>
            <person name="Nishi K."/>
            <person name="Nomura K."/>
            <person name="Numazaki R."/>
            <person name="Ohno M."/>
            <person name="Okazaki Y."/>
            <person name="Okido T."/>
            <person name="Owa C."/>
            <person name="Saito H."/>
            <person name="Saito R."/>
            <person name="Sakai C."/>
            <person name="Sakai K."/>
            <person name="Sano H."/>
            <person name="Sasaki D."/>
            <person name="Shibata K."/>
            <person name="Shibata Y."/>
            <person name="Shinagawa A."/>
            <person name="Shiraki T."/>
            <person name="Sogabe Y."/>
            <person name="Suzuki H."/>
            <person name="Tagami M."/>
            <person name="Tagawa A."/>
            <person name="Takahashi F."/>
            <person name="Tanaka T."/>
            <person name="Tejima Y."/>
            <person name="Toya T."/>
            <person name="Yamamura T."/>
            <person name="Yasunishi A."/>
            <person name="Yoshida K."/>
            <person name="Yoshino M."/>
            <person name="Muramatsu M."/>
            <person name="Hayashizaki Y."/>
        </authorList>
    </citation>
    <scope>NUCLEOTIDE SEQUENCE</scope>
    <source>
        <strain evidence="2">C57BL/6J</strain>
        <tissue evidence="2">Testis</tissue>
    </source>
</reference>
<reference evidence="2" key="2">
    <citation type="journal article" date="2000" name="Genome Res.">
        <title>Normalization and subtraction of cap-trapper-selected cDNAs to prepare full-length cDNA libraries for rapid discovery of new genes.</title>
        <authorList>
            <person name="Carninci P."/>
            <person name="Shibata Y."/>
            <person name="Hayatsu N."/>
            <person name="Sugahara Y."/>
            <person name="Shibata K."/>
            <person name="Itoh M."/>
            <person name="Konno H."/>
            <person name="Okazaki Y."/>
            <person name="Muramatsu M."/>
            <person name="Hayashizaki Y."/>
        </authorList>
    </citation>
    <scope>NUCLEOTIDE SEQUENCE</scope>
    <source>
        <strain evidence="2">C57BL/6J</strain>
        <tissue evidence="2">Testis</tissue>
    </source>
</reference>
<reference evidence="2" key="7">
    <citation type="journal article" date="2005" name="Science">
        <title>The Transcriptional Landscape of the Mammalian Genome.</title>
        <authorList>
            <consortium name="The FANTOM Consortium"/>
            <consortium name="Riken Genome Exploration Research Group and Genome Science Group (Genome Network Project Core Group)"/>
        </authorList>
    </citation>
    <scope>NUCLEOTIDE SEQUENCE</scope>
    <source>
        <strain evidence="2">C57BL/6J</strain>
        <tissue evidence="2">Testis</tissue>
    </source>
</reference>
<evidence type="ECO:0000313" key="2">
    <source>
        <dbReference type="EMBL" id="BAB30215.1"/>
    </source>
</evidence>
<reference evidence="2" key="1">
    <citation type="journal article" date="1999" name="Methods Enzymol.">
        <title>High-efficiency full-length cDNA cloning.</title>
        <authorList>
            <person name="Carninci P."/>
            <person name="Hayashizaki Y."/>
        </authorList>
    </citation>
    <scope>NUCLEOTIDE SEQUENCE</scope>
    <source>
        <strain evidence="2">C57BL/6J</strain>
        <tissue evidence="2">Testis</tissue>
    </source>
</reference>
<protein>
    <submittedName>
        <fullName evidence="2">Uncharacterized protein</fullName>
    </submittedName>
</protein>
<feature type="region of interest" description="Disordered" evidence="1">
    <location>
        <begin position="1"/>
        <end position="107"/>
    </location>
</feature>
<feature type="non-terminal residue" evidence="2">
    <location>
        <position position="1"/>
    </location>
</feature>
<name>Q9CUF0_MOUSE</name>
<reference evidence="2" key="6">
    <citation type="journal article" date="2002" name="Nature">
        <title>Analysis of the mouse transcriptome based on functional annotation of 60,770 full-length cDNAs.</title>
        <authorList>
            <consortium name="The FANTOM Consortium and the RIKEN Genome Exploration Research Group Phase I and II Team"/>
        </authorList>
    </citation>
    <scope>NUCLEOTIDE SEQUENCE</scope>
    <source>
        <strain evidence="2">C57BL/6J</strain>
        <tissue evidence="2">Testis</tissue>
    </source>
</reference>
<dbReference type="AlphaFoldDB" id="Q9CUF0"/>
<reference evidence="2" key="3">
    <citation type="journal article" date="2000" name="Genome Res.">
        <title>RIKEN integrated sequence analysis (RISA) system--384-format sequencing pipeline with 384 multicapillary sequencer.</title>
        <authorList>
            <person name="Shibata K."/>
            <person name="Itoh M."/>
            <person name="Aizawa K."/>
            <person name="Nagaoka S."/>
            <person name="Sasaki N."/>
            <person name="Carninci P."/>
            <person name="Konno H."/>
            <person name="Akiyama J."/>
            <person name="Nishi K."/>
            <person name="Kitsunai T."/>
            <person name="Tashiro H."/>
            <person name="Itoh M."/>
            <person name="Sumi N."/>
            <person name="Ishii Y."/>
            <person name="Nakamura S."/>
            <person name="Hazama M."/>
            <person name="Nishine T."/>
            <person name="Harada A."/>
            <person name="Yamamoto R."/>
            <person name="Matsumoto H."/>
            <person name="Sakaguchi S."/>
            <person name="Ikegami T."/>
            <person name="Kashiwagi K."/>
            <person name="Fujiwake S."/>
            <person name="Inoue K."/>
            <person name="Togawa Y."/>
            <person name="Izawa M."/>
            <person name="Ohara E."/>
            <person name="Watahiki M."/>
            <person name="Yoneda Y."/>
            <person name="Ishikawa T."/>
            <person name="Ozawa K."/>
            <person name="Tanaka T."/>
            <person name="Matsuura S."/>
            <person name="Kawai J."/>
            <person name="Okazaki Y."/>
            <person name="Muramatsu M."/>
            <person name="Inoue Y."/>
            <person name="Kira A."/>
            <person name="Hayashizaki Y."/>
        </authorList>
    </citation>
    <scope>NUCLEOTIDE SEQUENCE</scope>
    <source>
        <strain evidence="2">C57BL/6J</strain>
        <tissue evidence="2">Testis</tissue>
    </source>
</reference>
<reference evidence="2" key="5">
    <citation type="journal article" date="2001" name="Nature">
        <title>Functional annotation of a full-length mouse cDNA collection.</title>
        <authorList>
            <consortium name="The RIKEN Genome Exploration Research Group Phase II Team and the FANTOM Consortium"/>
        </authorList>
    </citation>
    <scope>NUCLEOTIDE SEQUENCE</scope>
    <source>
        <strain evidence="2">C57BL/6J</strain>
        <tissue evidence="2">Testis</tissue>
    </source>
</reference>
<organism evidence="2">
    <name type="scientific">Mus musculus</name>
    <name type="common">Mouse</name>
    <dbReference type="NCBI Taxonomy" id="10090"/>
    <lineage>
        <taxon>Eukaryota</taxon>
        <taxon>Metazoa</taxon>
        <taxon>Chordata</taxon>
        <taxon>Craniata</taxon>
        <taxon>Vertebrata</taxon>
        <taxon>Euteleostomi</taxon>
        <taxon>Mammalia</taxon>
        <taxon>Eutheria</taxon>
        <taxon>Euarchontoglires</taxon>
        <taxon>Glires</taxon>
        <taxon>Rodentia</taxon>
        <taxon>Myomorpha</taxon>
        <taxon>Muroidea</taxon>
        <taxon>Muridae</taxon>
        <taxon>Murinae</taxon>
        <taxon>Mus</taxon>
        <taxon>Mus</taxon>
    </lineage>
</organism>
<evidence type="ECO:0000256" key="1">
    <source>
        <dbReference type="SAM" id="MobiDB-lite"/>
    </source>
</evidence>
<sequence>DGPRSVANLGHTLRARSGAHPHSGVTAAPRRRQGRLRPRGPAAPAPPRGEPPDSAPCARPVLGSPPPTPVPRTVLQPWQASPSQLPVSTSASATRPPGSSLSGGCGLSELDLSLGDTRFIPWVLLPALCL</sequence>
<proteinExistence type="evidence at transcript level"/>
<dbReference type="EMBL" id="AK016397">
    <property type="protein sequence ID" value="BAB30215.1"/>
    <property type="molecule type" value="mRNA"/>
</dbReference>
<feature type="compositionally biased region" description="Basic residues" evidence="1">
    <location>
        <begin position="29"/>
        <end position="38"/>
    </location>
</feature>
<feature type="compositionally biased region" description="Polar residues" evidence="1">
    <location>
        <begin position="78"/>
        <end position="93"/>
    </location>
</feature>
<accession>Q9CUF0</accession>
<reference evidence="2" key="8">
    <citation type="journal article" date="2005" name="Science">
        <title>Antisense Transcription in the Mammalian Transcriptome.</title>
        <authorList>
            <consortium name="RIKEN Genome Exploration Research Group and Genome Science Group (Genome Network Project Core Group) and the FANTOM Consortium"/>
        </authorList>
    </citation>
    <scope>NUCLEOTIDE SEQUENCE</scope>
    <source>
        <strain evidence="2">C57BL/6J</strain>
        <tissue evidence="2">Testis</tissue>
    </source>
</reference>